<dbReference type="AlphaFoldDB" id="A0AAV2S7T9"/>
<dbReference type="EMBL" id="CAXKWB010036815">
    <property type="protein sequence ID" value="CAL4149094.1"/>
    <property type="molecule type" value="Genomic_DNA"/>
</dbReference>
<proteinExistence type="predicted"/>
<accession>A0AAV2S7T9</accession>
<evidence type="ECO:0000313" key="3">
    <source>
        <dbReference type="Proteomes" id="UP001497623"/>
    </source>
</evidence>
<evidence type="ECO:0000313" key="1">
    <source>
        <dbReference type="EMBL" id="CAL4149094.1"/>
    </source>
</evidence>
<reference evidence="2 3" key="1">
    <citation type="submission" date="2024-05" db="EMBL/GenBank/DDBJ databases">
        <authorList>
            <person name="Wallberg A."/>
        </authorList>
    </citation>
    <scope>NUCLEOTIDE SEQUENCE [LARGE SCALE GENOMIC DNA]</scope>
</reference>
<protein>
    <submittedName>
        <fullName evidence="2">Uncharacterized protein</fullName>
    </submittedName>
</protein>
<gene>
    <name evidence="1" type="ORF">MNOR_LOCUS30325</name>
    <name evidence="2" type="ORF">MNOR_LOCUS34127</name>
</gene>
<dbReference type="Proteomes" id="UP001497623">
    <property type="component" value="Unassembled WGS sequence"/>
</dbReference>
<comment type="caution">
    <text evidence="2">The sequence shown here is derived from an EMBL/GenBank/DDBJ whole genome shotgun (WGS) entry which is preliminary data.</text>
</comment>
<organism evidence="2 3">
    <name type="scientific">Meganyctiphanes norvegica</name>
    <name type="common">Northern krill</name>
    <name type="synonym">Thysanopoda norvegica</name>
    <dbReference type="NCBI Taxonomy" id="48144"/>
    <lineage>
        <taxon>Eukaryota</taxon>
        <taxon>Metazoa</taxon>
        <taxon>Ecdysozoa</taxon>
        <taxon>Arthropoda</taxon>
        <taxon>Crustacea</taxon>
        <taxon>Multicrustacea</taxon>
        <taxon>Malacostraca</taxon>
        <taxon>Eumalacostraca</taxon>
        <taxon>Eucarida</taxon>
        <taxon>Euphausiacea</taxon>
        <taxon>Euphausiidae</taxon>
        <taxon>Meganyctiphanes</taxon>
    </lineage>
</organism>
<sequence length="103" mass="12041">MQYVDFCTENFSPVSLDHCVRWFSVSWIDLSATSNRWCWLQNAPSSQKIWFTVLSHLENILFIAIKNKTTLIMLPCGRPFSSLYLVEMKLAIFTCSVLLLRKF</sequence>
<dbReference type="EMBL" id="CAXKWB010051475">
    <property type="protein sequence ID" value="CAL4171508.1"/>
    <property type="molecule type" value="Genomic_DNA"/>
</dbReference>
<keyword evidence="3" id="KW-1185">Reference proteome</keyword>
<name>A0AAV2S7T9_MEGNR</name>
<evidence type="ECO:0000313" key="2">
    <source>
        <dbReference type="EMBL" id="CAL4171508.1"/>
    </source>
</evidence>